<feature type="region of interest" description="Disordered" evidence="1">
    <location>
        <begin position="283"/>
        <end position="390"/>
    </location>
</feature>
<feature type="compositionally biased region" description="Polar residues" evidence="1">
    <location>
        <begin position="451"/>
        <end position="468"/>
    </location>
</feature>
<accession>A0A8S2KIP7</accession>
<feature type="region of interest" description="Disordered" evidence="1">
    <location>
        <begin position="448"/>
        <end position="479"/>
    </location>
</feature>
<feature type="compositionally biased region" description="Low complexity" evidence="1">
    <location>
        <begin position="28"/>
        <end position="45"/>
    </location>
</feature>
<evidence type="ECO:0000313" key="3">
    <source>
        <dbReference type="Proteomes" id="UP000681720"/>
    </source>
</evidence>
<feature type="compositionally biased region" description="Polar residues" evidence="1">
    <location>
        <begin position="259"/>
        <end position="268"/>
    </location>
</feature>
<feature type="compositionally biased region" description="Low complexity" evidence="1">
    <location>
        <begin position="74"/>
        <end position="92"/>
    </location>
</feature>
<feature type="region of interest" description="Disordered" evidence="1">
    <location>
        <begin position="208"/>
        <end position="268"/>
    </location>
</feature>
<evidence type="ECO:0000256" key="1">
    <source>
        <dbReference type="SAM" id="MobiDB-lite"/>
    </source>
</evidence>
<feature type="compositionally biased region" description="Basic and acidic residues" evidence="1">
    <location>
        <begin position="283"/>
        <end position="292"/>
    </location>
</feature>
<feature type="compositionally biased region" description="Basic and acidic residues" evidence="1">
    <location>
        <begin position="357"/>
        <end position="371"/>
    </location>
</feature>
<dbReference type="Proteomes" id="UP000681720">
    <property type="component" value="Unassembled WGS sequence"/>
</dbReference>
<reference evidence="2" key="1">
    <citation type="submission" date="2021-02" db="EMBL/GenBank/DDBJ databases">
        <authorList>
            <person name="Nowell W R."/>
        </authorList>
    </citation>
    <scope>NUCLEOTIDE SEQUENCE</scope>
</reference>
<feature type="region of interest" description="Disordered" evidence="1">
    <location>
        <begin position="1"/>
        <end position="113"/>
    </location>
</feature>
<proteinExistence type="predicted"/>
<dbReference type="AlphaFoldDB" id="A0A8S2KIP7"/>
<name>A0A8S2KIP7_9BILA</name>
<protein>
    <submittedName>
        <fullName evidence="2">Uncharacterized protein</fullName>
    </submittedName>
</protein>
<feature type="compositionally biased region" description="Low complexity" evidence="1">
    <location>
        <begin position="293"/>
        <end position="349"/>
    </location>
</feature>
<feature type="compositionally biased region" description="Low complexity" evidence="1">
    <location>
        <begin position="101"/>
        <end position="112"/>
    </location>
</feature>
<comment type="caution">
    <text evidence="2">The sequence shown here is derived from an EMBL/GenBank/DDBJ whole genome shotgun (WGS) entry which is preliminary data.</text>
</comment>
<dbReference type="EMBL" id="CAJOBJ010000932">
    <property type="protein sequence ID" value="CAF3851855.1"/>
    <property type="molecule type" value="Genomic_DNA"/>
</dbReference>
<gene>
    <name evidence="2" type="ORF">GIL414_LOCUS4008</name>
</gene>
<evidence type="ECO:0000313" key="2">
    <source>
        <dbReference type="EMBL" id="CAF3851855.1"/>
    </source>
</evidence>
<feature type="compositionally biased region" description="Polar residues" evidence="1">
    <location>
        <begin position="375"/>
        <end position="385"/>
    </location>
</feature>
<feature type="compositionally biased region" description="Basic and acidic residues" evidence="1">
    <location>
        <begin position="1"/>
        <end position="10"/>
    </location>
</feature>
<feature type="compositionally biased region" description="Basic and acidic residues" evidence="1">
    <location>
        <begin position="217"/>
        <end position="253"/>
    </location>
</feature>
<organism evidence="2 3">
    <name type="scientific">Rotaria magnacalcarata</name>
    <dbReference type="NCBI Taxonomy" id="392030"/>
    <lineage>
        <taxon>Eukaryota</taxon>
        <taxon>Metazoa</taxon>
        <taxon>Spiralia</taxon>
        <taxon>Gnathifera</taxon>
        <taxon>Rotifera</taxon>
        <taxon>Eurotatoria</taxon>
        <taxon>Bdelloidea</taxon>
        <taxon>Philodinida</taxon>
        <taxon>Philodinidae</taxon>
        <taxon>Rotaria</taxon>
    </lineage>
</organism>
<feature type="non-terminal residue" evidence="2">
    <location>
        <position position="1"/>
    </location>
</feature>
<sequence>NIASFFDHDQSATSEKQTPSPTPPPPTLTASQPQEPSVKPQQPGGLQQGGQQQGGPQQGGPQQGGPQQGGSQQGGQQQQQQGGVQQLVRPQQSNGTPSHHQQLVQRPPEQQQGGVEQLVRLYQSRGPPSHHQQLAQLPPEQQETLRQKLDIDVRRILQFYHIDDGDLVEVDDGPIHRLVLVHPERPLPAYIQRDKSLLEQLQNSDNVIAAPSTPAQHKTDDLTLSKPQDEEKSPTEEAKSKVTLEERLSRGEAKLGPTIPSSQIQEQNNQLSTGIHQVYPAERETHEQDQQKLDQSQDQQKQNQSQDQQKQNQSQDQQKQNQSQDQQKQDQSQDQQKQDQSQASQSSQSPTLSSTNDEEKTKAEDQTKSEKPASPNGSVPEQTKATVLPKEEEEKIVETVIKQLTPIVEQLVAAELRRVLSGQNNQDDDNDFAPFPFMFASSAPMFVSSHGDPSTQDFQQQPTNRQANFSGGPGGSPFIPPELLMTMMNDLTRGGFRDGMTSGSFNGPPPRGFAGGPTHVEGFMMFADDDQVMGGLVERIQYGYQNPAPISFKESEAIINSIEENHHLPKIRFSHDVKRDCNKDNYLTNVFRLDQLAINQIIVSNTKKGISFIQGDKAEDEERNQVLPKIQGLRQFKNGPYTNLCIYAVYEVLEKNGDRVWYEHKDKKFLLENELQPNAQPYNPIRFSLNTIDLTESEEFVLKIYMLTKWAKDARKTFIYRLDEANTRLIHEAPHEMRASSKHIPPVRLLGVIEDANGFIWNSLFLSDFMLPFTKVPKRTRSDSLPSNLIS</sequence>
<feature type="compositionally biased region" description="Gly residues" evidence="1">
    <location>
        <begin position="46"/>
        <end position="73"/>
    </location>
</feature>